<evidence type="ECO:0000313" key="14">
    <source>
        <dbReference type="EMBL" id="TDP72968.1"/>
    </source>
</evidence>
<dbReference type="PANTHER" id="PTHR45436:SF14">
    <property type="entry name" value="SENSOR PROTEIN QSEC"/>
    <property type="match status" value="1"/>
</dbReference>
<dbReference type="GO" id="GO:0005886">
    <property type="term" value="C:plasma membrane"/>
    <property type="evidence" value="ECO:0007669"/>
    <property type="project" value="TreeGrafter"/>
</dbReference>
<dbReference type="SUPFAM" id="SSF55874">
    <property type="entry name" value="ATPase domain of HSP90 chaperone/DNA topoisomerase II/histidine kinase"/>
    <property type="match status" value="1"/>
</dbReference>
<dbReference type="OrthoDB" id="9809766at2"/>
<dbReference type="Gene3D" id="1.10.287.130">
    <property type="match status" value="1"/>
</dbReference>
<dbReference type="GO" id="GO:0005524">
    <property type="term" value="F:ATP binding"/>
    <property type="evidence" value="ECO:0007669"/>
    <property type="project" value="UniProtKB-KW"/>
</dbReference>
<dbReference type="Gene3D" id="3.30.565.10">
    <property type="entry name" value="Histidine kinase-like ATPase, C-terminal domain"/>
    <property type="match status" value="1"/>
</dbReference>
<comment type="caution">
    <text evidence="14">The sequence shown here is derived from an EMBL/GenBank/DDBJ whole genome shotgun (WGS) entry which is preliminary data.</text>
</comment>
<dbReference type="CDD" id="cd00082">
    <property type="entry name" value="HisKA"/>
    <property type="match status" value="1"/>
</dbReference>
<proteinExistence type="predicted"/>
<keyword evidence="9" id="KW-0067">ATP-binding</keyword>
<keyword evidence="6 12" id="KW-0812">Transmembrane</keyword>
<evidence type="ECO:0000256" key="2">
    <source>
        <dbReference type="ARBA" id="ARBA00004141"/>
    </source>
</evidence>
<keyword evidence="12" id="KW-0472">Membrane</keyword>
<gene>
    <name evidence="14" type="ORF">DES47_102714</name>
</gene>
<keyword evidence="11" id="KW-0902">Two-component regulatory system</keyword>
<evidence type="ECO:0000256" key="3">
    <source>
        <dbReference type="ARBA" id="ARBA00012438"/>
    </source>
</evidence>
<keyword evidence="5" id="KW-0808">Transferase</keyword>
<dbReference type="PANTHER" id="PTHR45436">
    <property type="entry name" value="SENSOR HISTIDINE KINASE YKOH"/>
    <property type="match status" value="1"/>
</dbReference>
<evidence type="ECO:0000256" key="10">
    <source>
        <dbReference type="ARBA" id="ARBA00022989"/>
    </source>
</evidence>
<dbReference type="Proteomes" id="UP000295361">
    <property type="component" value="Unassembled WGS sequence"/>
</dbReference>
<evidence type="ECO:0000256" key="5">
    <source>
        <dbReference type="ARBA" id="ARBA00022679"/>
    </source>
</evidence>
<dbReference type="SMART" id="SM00387">
    <property type="entry name" value="HATPase_c"/>
    <property type="match status" value="1"/>
</dbReference>
<dbReference type="Pfam" id="PF00512">
    <property type="entry name" value="HisKA"/>
    <property type="match status" value="1"/>
</dbReference>
<dbReference type="InterPro" id="IPR050428">
    <property type="entry name" value="TCS_sensor_his_kinase"/>
</dbReference>
<evidence type="ECO:0000256" key="7">
    <source>
        <dbReference type="ARBA" id="ARBA00022741"/>
    </source>
</evidence>
<dbReference type="InterPro" id="IPR005467">
    <property type="entry name" value="His_kinase_dom"/>
</dbReference>
<reference evidence="14 15" key="1">
    <citation type="submission" date="2019-03" db="EMBL/GenBank/DDBJ databases">
        <title>Genomic Encyclopedia of Type Strains, Phase IV (KMG-IV): sequencing the most valuable type-strain genomes for metagenomic binning, comparative biology and taxonomic classification.</title>
        <authorList>
            <person name="Goeker M."/>
        </authorList>
    </citation>
    <scope>NUCLEOTIDE SEQUENCE [LARGE SCALE GENOMIC DNA]</scope>
    <source>
        <strain evidence="14 15">DSM 16998</strain>
    </source>
</reference>
<keyword evidence="15" id="KW-1185">Reference proteome</keyword>
<evidence type="ECO:0000256" key="4">
    <source>
        <dbReference type="ARBA" id="ARBA00022553"/>
    </source>
</evidence>
<comment type="subcellular location">
    <subcellularLocation>
        <location evidence="2">Membrane</location>
        <topology evidence="2">Multi-pass membrane protein</topology>
    </subcellularLocation>
</comment>
<dbReference type="SMART" id="SM00388">
    <property type="entry name" value="HisKA"/>
    <property type="match status" value="1"/>
</dbReference>
<dbReference type="InterPro" id="IPR036890">
    <property type="entry name" value="HATPase_C_sf"/>
</dbReference>
<dbReference type="InterPro" id="IPR036097">
    <property type="entry name" value="HisK_dim/P_sf"/>
</dbReference>
<dbReference type="Pfam" id="PF02518">
    <property type="entry name" value="HATPase_c"/>
    <property type="match status" value="1"/>
</dbReference>
<dbReference type="GO" id="GO:0000155">
    <property type="term" value="F:phosphorelay sensor kinase activity"/>
    <property type="evidence" value="ECO:0007669"/>
    <property type="project" value="InterPro"/>
</dbReference>
<keyword evidence="10 12" id="KW-1133">Transmembrane helix</keyword>
<evidence type="ECO:0000256" key="8">
    <source>
        <dbReference type="ARBA" id="ARBA00022777"/>
    </source>
</evidence>
<keyword evidence="4" id="KW-0597">Phosphoprotein</keyword>
<evidence type="ECO:0000256" key="11">
    <source>
        <dbReference type="ARBA" id="ARBA00023012"/>
    </source>
</evidence>
<feature type="transmembrane region" description="Helical" evidence="12">
    <location>
        <begin position="25"/>
        <end position="44"/>
    </location>
</feature>
<evidence type="ECO:0000256" key="1">
    <source>
        <dbReference type="ARBA" id="ARBA00000085"/>
    </source>
</evidence>
<organism evidence="14 15">
    <name type="scientific">Roseateles toxinivorans</name>
    <dbReference type="NCBI Taxonomy" id="270368"/>
    <lineage>
        <taxon>Bacteria</taxon>
        <taxon>Pseudomonadati</taxon>
        <taxon>Pseudomonadota</taxon>
        <taxon>Betaproteobacteria</taxon>
        <taxon>Burkholderiales</taxon>
        <taxon>Sphaerotilaceae</taxon>
        <taxon>Roseateles</taxon>
    </lineage>
</organism>
<evidence type="ECO:0000256" key="6">
    <source>
        <dbReference type="ARBA" id="ARBA00022692"/>
    </source>
</evidence>
<dbReference type="EC" id="2.7.13.3" evidence="3"/>
<comment type="catalytic activity">
    <reaction evidence="1">
        <text>ATP + protein L-histidine = ADP + protein N-phospho-L-histidine.</text>
        <dbReference type="EC" id="2.7.13.3"/>
    </reaction>
</comment>
<accession>A0A4R6QS50</accession>
<name>A0A4R6QS50_9BURK</name>
<dbReference type="SUPFAM" id="SSF47384">
    <property type="entry name" value="Homodimeric domain of signal transducing histidine kinase"/>
    <property type="match status" value="1"/>
</dbReference>
<dbReference type="EMBL" id="SNXS01000002">
    <property type="protein sequence ID" value="TDP72968.1"/>
    <property type="molecule type" value="Genomic_DNA"/>
</dbReference>
<dbReference type="PROSITE" id="PS50109">
    <property type="entry name" value="HIS_KIN"/>
    <property type="match status" value="1"/>
</dbReference>
<evidence type="ECO:0000313" key="15">
    <source>
        <dbReference type="Proteomes" id="UP000295361"/>
    </source>
</evidence>
<dbReference type="InterPro" id="IPR003594">
    <property type="entry name" value="HATPase_dom"/>
</dbReference>
<sequence length="436" mass="47591">MGWGIALSADSPGAWRLERRLRGRLAALLLAAWTLGTGLALFSVQEETDEVLDSALIETAQVLLSLPDAAFDSGPDGRVPAGFGPHREYLVYQVFDGQGRMRLRSHQAPLQPLAPLPATGLSEQGVWRVAALQVGPRRVLVAEPLAHRREVIWETCLWLLLPLLLVLPLGAVALHRVLRSVFGALRPARQALERREELPLRGMPEELLPLLGAVNEMRRRLQEQVETERAFAAQMAHELRTPLAAARAHAQRLLGETDARQARQRAQVLLRQIDRVTALASRLLQMARVDAGLALRREAVDLRLLARMVLDEFAADQQAARLRLHAGEQDCVVQADLDALGIALRNLVDNALHHGGPAAHVDVFVEPTGLRVCDDGPGMDAQSLQQLNAGLAPARGRSGLGLPLVRKIAQQSGARLSLRSPLQQGAGFEAALRFDP</sequence>
<dbReference type="AlphaFoldDB" id="A0A4R6QS50"/>
<keyword evidence="8 14" id="KW-0418">Kinase</keyword>
<evidence type="ECO:0000256" key="9">
    <source>
        <dbReference type="ARBA" id="ARBA00022840"/>
    </source>
</evidence>
<keyword evidence="7" id="KW-0547">Nucleotide-binding</keyword>
<feature type="transmembrane region" description="Helical" evidence="12">
    <location>
        <begin position="157"/>
        <end position="178"/>
    </location>
</feature>
<protein>
    <recommendedName>
        <fullName evidence="3">histidine kinase</fullName>
        <ecNumber evidence="3">2.7.13.3</ecNumber>
    </recommendedName>
</protein>
<evidence type="ECO:0000256" key="12">
    <source>
        <dbReference type="SAM" id="Phobius"/>
    </source>
</evidence>
<feature type="domain" description="Histidine kinase" evidence="13">
    <location>
        <begin position="234"/>
        <end position="436"/>
    </location>
</feature>
<dbReference type="InterPro" id="IPR003661">
    <property type="entry name" value="HisK_dim/P_dom"/>
</dbReference>
<dbReference type="InParanoid" id="A0A4R6QS50"/>
<evidence type="ECO:0000259" key="13">
    <source>
        <dbReference type="PROSITE" id="PS50109"/>
    </source>
</evidence>